<feature type="domain" description="RRM" evidence="3">
    <location>
        <begin position="158"/>
        <end position="248"/>
    </location>
</feature>
<dbReference type="SUPFAM" id="SSF54928">
    <property type="entry name" value="RNA-binding domain, RBD"/>
    <property type="match status" value="1"/>
</dbReference>
<evidence type="ECO:0000313" key="5">
    <source>
        <dbReference type="Proteomes" id="UP000585474"/>
    </source>
</evidence>
<evidence type="ECO:0000256" key="1">
    <source>
        <dbReference type="ARBA" id="ARBA00022884"/>
    </source>
</evidence>
<sequence length="478" mass="52520">MRRRIARNGLSFGEDRTTRASCGRGRFGAWPCQRVSARPSGRRRGEAATAVAVASLLPPWFAACDFCGRWPEFDGEMSAVNAGCYRILRHLFSCPVSIIPKRITASPRPCSGRRVVAKKRPRSRVDGFVNSVKKIQRREICSKRDRGFSMSDAQERFRNIRLQNISTLPASSSSDKFSVDYACTPEEVQQHFQSCGTVNRVTILTDKFGQPKGFAYVEFVEFEAVQNALLLNESELHGRQLKVSAKRTNVPEGFQGSGGPCGTDLTDFASCSNPWPEDLLSCSSCGFTHEEAISKLSYCGDISRCFFGHGERIISYELVPSSGIPNGQTSFDFASVSTIDDRQVRARVLAMASNQETDDSANTLSSPKNMYKDPDDGRQRFLLELEFVQCLANPIYIHCPYLNLLLHPPASVPPPPSIAPTTISVSAVPPPLPASAPSPALSPMQYAIPPGSALAKNDPRNSGVDRRKRKYALSSLVL</sequence>
<protein>
    <submittedName>
        <fullName evidence="4">Polyadenylate-binding protein 1</fullName>
    </submittedName>
</protein>
<dbReference type="CDD" id="cd12306">
    <property type="entry name" value="RRM_II_PABPs"/>
    <property type="match status" value="1"/>
</dbReference>
<name>A0A7J0E688_9ERIC</name>
<dbReference type="AlphaFoldDB" id="A0A7J0E688"/>
<dbReference type="Pfam" id="PF00076">
    <property type="entry name" value="RRM_1"/>
    <property type="match status" value="1"/>
</dbReference>
<evidence type="ECO:0000259" key="3">
    <source>
        <dbReference type="PROSITE" id="PS50102"/>
    </source>
</evidence>
<accession>A0A7J0E688</accession>
<dbReference type="Proteomes" id="UP000585474">
    <property type="component" value="Unassembled WGS sequence"/>
</dbReference>
<evidence type="ECO:0000256" key="2">
    <source>
        <dbReference type="PROSITE-ProRule" id="PRU00176"/>
    </source>
</evidence>
<dbReference type="InterPro" id="IPR012677">
    <property type="entry name" value="Nucleotide-bd_a/b_plait_sf"/>
</dbReference>
<keyword evidence="1 2" id="KW-0694">RNA-binding</keyword>
<dbReference type="PANTHER" id="PTHR23236">
    <property type="entry name" value="EUKARYOTIC TRANSLATION INITIATION FACTOR 4B/4H"/>
    <property type="match status" value="1"/>
</dbReference>
<dbReference type="OrthoDB" id="4726at2759"/>
<gene>
    <name evidence="4" type="ORF">Acr_02g0002540</name>
</gene>
<dbReference type="PANTHER" id="PTHR23236:SF92">
    <property type="entry name" value="POLYADENYLATE-BINDING PROTEIN 1"/>
    <property type="match status" value="1"/>
</dbReference>
<comment type="caution">
    <text evidence="4">The sequence shown here is derived from an EMBL/GenBank/DDBJ whole genome shotgun (WGS) entry which is preliminary data.</text>
</comment>
<evidence type="ECO:0000313" key="4">
    <source>
        <dbReference type="EMBL" id="GFY82014.1"/>
    </source>
</evidence>
<proteinExistence type="predicted"/>
<dbReference type="Gene3D" id="1.10.10.1340">
    <property type="entry name" value="Mediator of RNA polymerase II, submodule Med31 (Soh1)"/>
    <property type="match status" value="1"/>
</dbReference>
<dbReference type="InterPro" id="IPR000504">
    <property type="entry name" value="RRM_dom"/>
</dbReference>
<keyword evidence="5" id="KW-1185">Reference proteome</keyword>
<reference evidence="4 5" key="1">
    <citation type="submission" date="2019-07" db="EMBL/GenBank/DDBJ databases">
        <title>De Novo Assembly of kiwifruit Actinidia rufa.</title>
        <authorList>
            <person name="Sugita-Konishi S."/>
            <person name="Sato K."/>
            <person name="Mori E."/>
            <person name="Abe Y."/>
            <person name="Kisaki G."/>
            <person name="Hamano K."/>
            <person name="Suezawa K."/>
            <person name="Otani M."/>
            <person name="Fukuda T."/>
            <person name="Manabe T."/>
            <person name="Gomi K."/>
            <person name="Tabuchi M."/>
            <person name="Akimitsu K."/>
            <person name="Kataoka I."/>
        </authorList>
    </citation>
    <scope>NUCLEOTIDE SEQUENCE [LARGE SCALE GENOMIC DNA]</scope>
    <source>
        <strain evidence="5">cv. Fuchu</strain>
    </source>
</reference>
<dbReference type="Gene3D" id="3.30.70.330">
    <property type="match status" value="1"/>
</dbReference>
<dbReference type="SMART" id="SM00360">
    <property type="entry name" value="RRM"/>
    <property type="match status" value="1"/>
</dbReference>
<dbReference type="PROSITE" id="PS50102">
    <property type="entry name" value="RRM"/>
    <property type="match status" value="1"/>
</dbReference>
<organism evidence="4 5">
    <name type="scientific">Actinidia rufa</name>
    <dbReference type="NCBI Taxonomy" id="165716"/>
    <lineage>
        <taxon>Eukaryota</taxon>
        <taxon>Viridiplantae</taxon>
        <taxon>Streptophyta</taxon>
        <taxon>Embryophyta</taxon>
        <taxon>Tracheophyta</taxon>
        <taxon>Spermatophyta</taxon>
        <taxon>Magnoliopsida</taxon>
        <taxon>eudicotyledons</taxon>
        <taxon>Gunneridae</taxon>
        <taxon>Pentapetalae</taxon>
        <taxon>asterids</taxon>
        <taxon>Ericales</taxon>
        <taxon>Actinidiaceae</taxon>
        <taxon>Actinidia</taxon>
    </lineage>
</organism>
<dbReference type="EMBL" id="BJWL01000002">
    <property type="protein sequence ID" value="GFY82014.1"/>
    <property type="molecule type" value="Genomic_DNA"/>
</dbReference>
<dbReference type="GO" id="GO:0008143">
    <property type="term" value="F:poly(A) binding"/>
    <property type="evidence" value="ECO:0007669"/>
    <property type="project" value="TreeGrafter"/>
</dbReference>
<dbReference type="InterPro" id="IPR038089">
    <property type="entry name" value="Med31_sf"/>
</dbReference>
<dbReference type="InterPro" id="IPR035979">
    <property type="entry name" value="RBD_domain_sf"/>
</dbReference>